<feature type="region of interest" description="Disordered" evidence="1">
    <location>
        <begin position="121"/>
        <end position="149"/>
    </location>
</feature>
<dbReference type="RefSeq" id="XP_020126498.1">
    <property type="nucleotide sequence ID" value="XM_020278209.1"/>
</dbReference>
<dbReference type="EMBL" id="MNUE01000064">
    <property type="protein sequence ID" value="OJD30238.1"/>
    <property type="molecule type" value="Genomic_DNA"/>
</dbReference>
<evidence type="ECO:0000313" key="3">
    <source>
        <dbReference type="Proteomes" id="UP000183809"/>
    </source>
</evidence>
<keyword evidence="3" id="KW-1185">Reference proteome</keyword>
<reference evidence="2 3" key="1">
    <citation type="submission" date="2016-10" db="EMBL/GenBank/DDBJ databases">
        <title>Proteomics and genomics reveal pathogen-plant mechanisms compatible with a hemibiotrophic lifestyle of Diplodia corticola.</title>
        <authorList>
            <person name="Fernandes I."/>
            <person name="De Jonge R."/>
            <person name="Van De Peer Y."/>
            <person name="Devreese B."/>
            <person name="Alves A."/>
            <person name="Esteves A.C."/>
        </authorList>
    </citation>
    <scope>NUCLEOTIDE SEQUENCE [LARGE SCALE GENOMIC DNA]</scope>
    <source>
        <strain evidence="2 3">CBS 112549</strain>
    </source>
</reference>
<name>A0A1J9QMX7_9PEZI</name>
<dbReference type="Proteomes" id="UP000183809">
    <property type="component" value="Unassembled WGS sequence"/>
</dbReference>
<evidence type="ECO:0000313" key="2">
    <source>
        <dbReference type="EMBL" id="OJD30238.1"/>
    </source>
</evidence>
<evidence type="ECO:0000256" key="1">
    <source>
        <dbReference type="SAM" id="MobiDB-lite"/>
    </source>
</evidence>
<sequence>MQKGHILYTNLAWRMDRTNPHLIGVEAAIRALFQLPPPFSSLLSSSPSSTTAKPLSISRVRARAYPTAPTGVSFLRPSSGSLSTCRLGPQRKGGPGRQPAASGSASVGAVRRHPWVAFIDNRPMKKPGRCPGRRSLSVPSKDLGGGPLSHKPLRCHTAAAITATITATITGWPLFSSSHRRQGPSLEWMGKHNPKPLNAYWRPNQVSHPRLILRAWLRPKRYLQRTRPGSDATSVGLVGPASSTVLALGPTTRFYTVESGHHGRYTGWVGGKVAEVANGD</sequence>
<feature type="compositionally biased region" description="Low complexity" evidence="1">
    <location>
        <begin position="97"/>
        <end position="108"/>
    </location>
</feature>
<gene>
    <name evidence="2" type="ORF">BKCO1_640009</name>
</gene>
<feature type="region of interest" description="Disordered" evidence="1">
    <location>
        <begin position="77"/>
        <end position="108"/>
    </location>
</feature>
<organism evidence="2 3">
    <name type="scientific">Diplodia corticola</name>
    <dbReference type="NCBI Taxonomy" id="236234"/>
    <lineage>
        <taxon>Eukaryota</taxon>
        <taxon>Fungi</taxon>
        <taxon>Dikarya</taxon>
        <taxon>Ascomycota</taxon>
        <taxon>Pezizomycotina</taxon>
        <taxon>Dothideomycetes</taxon>
        <taxon>Dothideomycetes incertae sedis</taxon>
        <taxon>Botryosphaeriales</taxon>
        <taxon>Botryosphaeriaceae</taxon>
        <taxon>Diplodia</taxon>
    </lineage>
</organism>
<dbReference type="AlphaFoldDB" id="A0A1J9QMX7"/>
<dbReference type="GeneID" id="31018470"/>
<protein>
    <submittedName>
        <fullName evidence="2">Uncharacterized protein</fullName>
    </submittedName>
</protein>
<proteinExistence type="predicted"/>
<comment type="caution">
    <text evidence="2">The sequence shown here is derived from an EMBL/GenBank/DDBJ whole genome shotgun (WGS) entry which is preliminary data.</text>
</comment>
<accession>A0A1J9QMX7</accession>